<protein>
    <submittedName>
        <fullName evidence="1">Uncharacterized protein</fullName>
    </submittedName>
</protein>
<accession>A0A9K3MYE4</accession>
<evidence type="ECO:0000313" key="2">
    <source>
        <dbReference type="Proteomes" id="UP000215914"/>
    </source>
</evidence>
<dbReference type="EMBL" id="MNCJ02000326">
    <property type="protein sequence ID" value="KAF5780246.1"/>
    <property type="molecule type" value="Genomic_DNA"/>
</dbReference>
<organism evidence="1 2">
    <name type="scientific">Helianthus annuus</name>
    <name type="common">Common sunflower</name>
    <dbReference type="NCBI Taxonomy" id="4232"/>
    <lineage>
        <taxon>Eukaryota</taxon>
        <taxon>Viridiplantae</taxon>
        <taxon>Streptophyta</taxon>
        <taxon>Embryophyta</taxon>
        <taxon>Tracheophyta</taxon>
        <taxon>Spermatophyta</taxon>
        <taxon>Magnoliopsida</taxon>
        <taxon>eudicotyledons</taxon>
        <taxon>Gunneridae</taxon>
        <taxon>Pentapetalae</taxon>
        <taxon>asterids</taxon>
        <taxon>campanulids</taxon>
        <taxon>Asterales</taxon>
        <taxon>Asteraceae</taxon>
        <taxon>Asteroideae</taxon>
        <taxon>Heliantheae alliance</taxon>
        <taxon>Heliantheae</taxon>
        <taxon>Helianthus</taxon>
    </lineage>
</organism>
<gene>
    <name evidence="1" type="ORF">HanXRQr2_Chr11g0469781</name>
</gene>
<comment type="caution">
    <text evidence="1">The sequence shown here is derived from an EMBL/GenBank/DDBJ whole genome shotgun (WGS) entry which is preliminary data.</text>
</comment>
<reference evidence="1" key="2">
    <citation type="submission" date="2020-06" db="EMBL/GenBank/DDBJ databases">
        <title>Helianthus annuus Genome sequencing and assembly Release 2.</title>
        <authorList>
            <person name="Gouzy J."/>
            <person name="Langlade N."/>
            <person name="Munos S."/>
        </authorList>
    </citation>
    <scope>NUCLEOTIDE SEQUENCE</scope>
    <source>
        <tissue evidence="1">Leaves</tissue>
    </source>
</reference>
<proteinExistence type="predicted"/>
<keyword evidence="2" id="KW-1185">Reference proteome</keyword>
<dbReference type="Gramene" id="mRNA:HanXRQr2_Chr11g0469781">
    <property type="protein sequence ID" value="CDS:HanXRQr2_Chr11g0469781.1"/>
    <property type="gene ID" value="HanXRQr2_Chr11g0469781"/>
</dbReference>
<reference evidence="1" key="1">
    <citation type="journal article" date="2017" name="Nature">
        <title>The sunflower genome provides insights into oil metabolism, flowering and Asterid evolution.</title>
        <authorList>
            <person name="Badouin H."/>
            <person name="Gouzy J."/>
            <person name="Grassa C.J."/>
            <person name="Murat F."/>
            <person name="Staton S.E."/>
            <person name="Cottret L."/>
            <person name="Lelandais-Briere C."/>
            <person name="Owens G.L."/>
            <person name="Carrere S."/>
            <person name="Mayjonade B."/>
            <person name="Legrand L."/>
            <person name="Gill N."/>
            <person name="Kane N.C."/>
            <person name="Bowers J.E."/>
            <person name="Hubner S."/>
            <person name="Bellec A."/>
            <person name="Berard A."/>
            <person name="Berges H."/>
            <person name="Blanchet N."/>
            <person name="Boniface M.C."/>
            <person name="Brunel D."/>
            <person name="Catrice O."/>
            <person name="Chaidir N."/>
            <person name="Claudel C."/>
            <person name="Donnadieu C."/>
            <person name="Faraut T."/>
            <person name="Fievet G."/>
            <person name="Helmstetter N."/>
            <person name="King M."/>
            <person name="Knapp S.J."/>
            <person name="Lai Z."/>
            <person name="Le Paslier M.C."/>
            <person name="Lippi Y."/>
            <person name="Lorenzon L."/>
            <person name="Mandel J.R."/>
            <person name="Marage G."/>
            <person name="Marchand G."/>
            <person name="Marquand E."/>
            <person name="Bret-Mestries E."/>
            <person name="Morien E."/>
            <person name="Nambeesan S."/>
            <person name="Nguyen T."/>
            <person name="Pegot-Espagnet P."/>
            <person name="Pouilly N."/>
            <person name="Raftis F."/>
            <person name="Sallet E."/>
            <person name="Schiex T."/>
            <person name="Thomas J."/>
            <person name="Vandecasteele C."/>
            <person name="Vares D."/>
            <person name="Vear F."/>
            <person name="Vautrin S."/>
            <person name="Crespi M."/>
            <person name="Mangin B."/>
            <person name="Burke J.M."/>
            <person name="Salse J."/>
            <person name="Munos S."/>
            <person name="Vincourt P."/>
            <person name="Rieseberg L.H."/>
            <person name="Langlade N.B."/>
        </authorList>
    </citation>
    <scope>NUCLEOTIDE SEQUENCE</scope>
    <source>
        <tissue evidence="1">Leaves</tissue>
    </source>
</reference>
<sequence length="95" mass="10998">MPESINYVTRVETIRSTRIITRRIGSHVHVVHRYFRERFGIPRHGQLSTRIVISKHDLRKCSAASFSGVPDPYDASDPRVALSKRYVKWPAACEY</sequence>
<dbReference type="Proteomes" id="UP000215914">
    <property type="component" value="Unassembled WGS sequence"/>
</dbReference>
<name>A0A9K3MYE4_HELAN</name>
<dbReference type="AlphaFoldDB" id="A0A9K3MYE4"/>
<evidence type="ECO:0000313" key="1">
    <source>
        <dbReference type="EMBL" id="KAF5780246.1"/>
    </source>
</evidence>